<dbReference type="OrthoDB" id="2865258at2759"/>
<dbReference type="PANTHER" id="PTHR17901">
    <property type="entry name" value="MAGNESIUM-DEPENDENT PHOSPHATASE 1 MDP1"/>
    <property type="match status" value="1"/>
</dbReference>
<feature type="domain" description="CSD" evidence="1">
    <location>
        <begin position="182"/>
        <end position="243"/>
    </location>
</feature>
<evidence type="ECO:0000313" key="2">
    <source>
        <dbReference type="EMBL" id="GMI42824.1"/>
    </source>
</evidence>
<dbReference type="Pfam" id="PF00313">
    <property type="entry name" value="CSD"/>
    <property type="match status" value="1"/>
</dbReference>
<dbReference type="PROSITE" id="PS51857">
    <property type="entry name" value="CSD_2"/>
    <property type="match status" value="1"/>
</dbReference>
<dbReference type="InterPro" id="IPR002059">
    <property type="entry name" value="CSP_DNA-bd"/>
</dbReference>
<dbReference type="InterPro" id="IPR011129">
    <property type="entry name" value="CSD"/>
</dbReference>
<dbReference type="GO" id="GO:0003676">
    <property type="term" value="F:nucleic acid binding"/>
    <property type="evidence" value="ECO:0007669"/>
    <property type="project" value="InterPro"/>
</dbReference>
<dbReference type="InterPro" id="IPR036412">
    <property type="entry name" value="HAD-like_sf"/>
</dbReference>
<dbReference type="Pfam" id="PF12689">
    <property type="entry name" value="Acid_PPase"/>
    <property type="match status" value="1"/>
</dbReference>
<name>A0A9W7GF54_9STRA</name>
<dbReference type="InterPro" id="IPR015947">
    <property type="entry name" value="PUA-like_sf"/>
</dbReference>
<dbReference type="Gene3D" id="3.40.50.1000">
    <property type="entry name" value="HAD superfamily/HAD-like"/>
    <property type="match status" value="1"/>
</dbReference>
<dbReference type="InterPro" id="IPR010036">
    <property type="entry name" value="MDP_1_eu_arc"/>
</dbReference>
<reference evidence="3" key="1">
    <citation type="journal article" date="2023" name="Commun. Biol.">
        <title>Genome analysis of Parmales, the sister group of diatoms, reveals the evolutionary specialization of diatoms from phago-mixotrophs to photoautotrophs.</title>
        <authorList>
            <person name="Ban H."/>
            <person name="Sato S."/>
            <person name="Yoshikawa S."/>
            <person name="Yamada K."/>
            <person name="Nakamura Y."/>
            <person name="Ichinomiya M."/>
            <person name="Sato N."/>
            <person name="Blanc-Mathieu R."/>
            <person name="Endo H."/>
            <person name="Kuwata A."/>
            <person name="Ogata H."/>
        </authorList>
    </citation>
    <scope>NUCLEOTIDE SEQUENCE [LARGE SCALE GENOMIC DNA]</scope>
</reference>
<dbReference type="InterPro" id="IPR023214">
    <property type="entry name" value="HAD_sf"/>
</dbReference>
<dbReference type="AlphaFoldDB" id="A0A9W7GF54"/>
<protein>
    <recommendedName>
        <fullName evidence="1">CSD domain-containing protein</fullName>
    </recommendedName>
</protein>
<dbReference type="EMBL" id="BRYA01000182">
    <property type="protein sequence ID" value="GMI42824.1"/>
    <property type="molecule type" value="Genomic_DNA"/>
</dbReference>
<evidence type="ECO:0000259" key="1">
    <source>
        <dbReference type="PROSITE" id="PS51857"/>
    </source>
</evidence>
<dbReference type="SUPFAM" id="SSF56784">
    <property type="entry name" value="HAD-like"/>
    <property type="match status" value="1"/>
</dbReference>
<keyword evidence="3" id="KW-1185">Reference proteome</keyword>
<dbReference type="SMART" id="SM00357">
    <property type="entry name" value="CSP"/>
    <property type="match status" value="1"/>
</dbReference>
<comment type="caution">
    <text evidence="2">The sequence shown here is derived from an EMBL/GenBank/DDBJ whole genome shotgun (WGS) entry which is preliminary data.</text>
</comment>
<sequence length="414" mass="45157">MSIRALNLPKLIVFDLDATLWTPELYTLRRLARAKETPKAGVDVKLFPDVLPTLTEFAASNPEVKLAVASRTDKGAWARDLLKQFSIPVDDRLIEIYTGTKTQHFSALAEKTKLPFSSMLFFDDARDGKYGNCETVANMGVLSAYCPKPHGLTKAVFDNALDRYSKGDRGMIIDPITTKHGARTGVVKNYDPVKRYGFVSVPDEKDIFFHNSAIEGFVVSNGDKVEIDVGMNRGKVAALSVRLLSSTSTSSSSSTTTITLPCFSMSQPFAAFLANGIKTIESRNHDMLIKLPPNSDVLLHINQKVYPDGGEHKKILAEAGIDDVESAGEIRVGGPGEICAILKVGETKLTTLEERSSPLVERGVVARGEAAGKYQTEVIQAAYLKEGITMKGKGGVWNVEINKNLLPDCWISST</sequence>
<dbReference type="InterPro" id="IPR012340">
    <property type="entry name" value="NA-bd_OB-fold"/>
</dbReference>
<dbReference type="SUPFAM" id="SSF88697">
    <property type="entry name" value="PUA domain-like"/>
    <property type="match status" value="1"/>
</dbReference>
<proteinExistence type="predicted"/>
<dbReference type="Gene3D" id="2.40.50.140">
    <property type="entry name" value="Nucleic acid-binding proteins"/>
    <property type="match status" value="1"/>
</dbReference>
<dbReference type="GO" id="GO:0003993">
    <property type="term" value="F:acid phosphatase activity"/>
    <property type="evidence" value="ECO:0007669"/>
    <property type="project" value="TreeGrafter"/>
</dbReference>
<evidence type="ECO:0000313" key="3">
    <source>
        <dbReference type="Proteomes" id="UP001165065"/>
    </source>
</evidence>
<gene>
    <name evidence="2" type="ORF">TrCOL_g4913</name>
</gene>
<organism evidence="2 3">
    <name type="scientific">Triparma columacea</name>
    <dbReference type="NCBI Taxonomy" id="722753"/>
    <lineage>
        <taxon>Eukaryota</taxon>
        <taxon>Sar</taxon>
        <taxon>Stramenopiles</taxon>
        <taxon>Ochrophyta</taxon>
        <taxon>Bolidophyceae</taxon>
        <taxon>Parmales</taxon>
        <taxon>Triparmaceae</taxon>
        <taxon>Triparma</taxon>
    </lineage>
</organism>
<dbReference type="InterPro" id="IPR010033">
    <property type="entry name" value="HAD_SF_ppase_IIIC"/>
</dbReference>
<dbReference type="PANTHER" id="PTHR17901:SF14">
    <property type="entry name" value="MAGNESIUM-DEPENDENT PHOSPHATASE 1"/>
    <property type="match status" value="1"/>
</dbReference>
<dbReference type="Proteomes" id="UP001165065">
    <property type="component" value="Unassembled WGS sequence"/>
</dbReference>
<dbReference type="SUPFAM" id="SSF50249">
    <property type="entry name" value="Nucleic acid-binding proteins"/>
    <property type="match status" value="1"/>
</dbReference>
<accession>A0A9W7GF54</accession>
<dbReference type="NCBIfam" id="TIGR01681">
    <property type="entry name" value="HAD-SF-IIIC"/>
    <property type="match status" value="1"/>
</dbReference>